<feature type="compositionally biased region" description="Polar residues" evidence="1">
    <location>
        <begin position="1"/>
        <end position="10"/>
    </location>
</feature>
<evidence type="ECO:0000313" key="3">
    <source>
        <dbReference type="Proteomes" id="UP001209540"/>
    </source>
</evidence>
<sequence length="180" mass="20539">MLSKSNFRLFSTTGTSSPPTNTVQPSPNNNCHCTCNCHINNDNSKEKSINNKKVAARNAKNSLTPPRRWLERICRRPSLSSSSSEEPPSPTTEERTRSLLHDFQQLYQTVQEEIAYATESQGSIYYEDDLITAKRALGDWLDCYDELVHIMKGPELLSLHIEWEASRNELNEKLKKLPTL</sequence>
<reference evidence="2" key="1">
    <citation type="journal article" date="2022" name="IScience">
        <title>Evolution of zygomycete secretomes and the origins of terrestrial fungal ecologies.</title>
        <authorList>
            <person name="Chang Y."/>
            <person name="Wang Y."/>
            <person name="Mondo S."/>
            <person name="Ahrendt S."/>
            <person name="Andreopoulos W."/>
            <person name="Barry K."/>
            <person name="Beard J."/>
            <person name="Benny G.L."/>
            <person name="Blankenship S."/>
            <person name="Bonito G."/>
            <person name="Cuomo C."/>
            <person name="Desiro A."/>
            <person name="Gervers K.A."/>
            <person name="Hundley H."/>
            <person name="Kuo A."/>
            <person name="LaButti K."/>
            <person name="Lang B.F."/>
            <person name="Lipzen A."/>
            <person name="O'Donnell K."/>
            <person name="Pangilinan J."/>
            <person name="Reynolds N."/>
            <person name="Sandor L."/>
            <person name="Smith M.E."/>
            <person name="Tsang A."/>
            <person name="Grigoriev I.V."/>
            <person name="Stajich J.E."/>
            <person name="Spatafora J.W."/>
        </authorList>
    </citation>
    <scope>NUCLEOTIDE SEQUENCE</scope>
    <source>
        <strain evidence="2">RSA 2281</strain>
    </source>
</reference>
<gene>
    <name evidence="2" type="ORF">BDA99DRAFT_569786</name>
</gene>
<organism evidence="2 3">
    <name type="scientific">Phascolomyces articulosus</name>
    <dbReference type="NCBI Taxonomy" id="60185"/>
    <lineage>
        <taxon>Eukaryota</taxon>
        <taxon>Fungi</taxon>
        <taxon>Fungi incertae sedis</taxon>
        <taxon>Mucoromycota</taxon>
        <taxon>Mucoromycotina</taxon>
        <taxon>Mucoromycetes</taxon>
        <taxon>Mucorales</taxon>
        <taxon>Lichtheimiaceae</taxon>
        <taxon>Phascolomyces</taxon>
    </lineage>
</organism>
<accession>A0AAD5PGS8</accession>
<protein>
    <submittedName>
        <fullName evidence="2">Uncharacterized protein</fullName>
    </submittedName>
</protein>
<feature type="region of interest" description="Disordered" evidence="1">
    <location>
        <begin position="76"/>
        <end position="96"/>
    </location>
</feature>
<name>A0AAD5PGS8_9FUNG</name>
<comment type="caution">
    <text evidence="2">The sequence shown here is derived from an EMBL/GenBank/DDBJ whole genome shotgun (WGS) entry which is preliminary data.</text>
</comment>
<evidence type="ECO:0000313" key="2">
    <source>
        <dbReference type="EMBL" id="KAI9270435.1"/>
    </source>
</evidence>
<feature type="compositionally biased region" description="Low complexity" evidence="1">
    <location>
        <begin position="76"/>
        <end position="86"/>
    </location>
</feature>
<proteinExistence type="predicted"/>
<reference evidence="2" key="2">
    <citation type="submission" date="2023-02" db="EMBL/GenBank/DDBJ databases">
        <authorList>
            <consortium name="DOE Joint Genome Institute"/>
            <person name="Mondo S.J."/>
            <person name="Chang Y."/>
            <person name="Wang Y."/>
            <person name="Ahrendt S."/>
            <person name="Andreopoulos W."/>
            <person name="Barry K."/>
            <person name="Beard J."/>
            <person name="Benny G.L."/>
            <person name="Blankenship S."/>
            <person name="Bonito G."/>
            <person name="Cuomo C."/>
            <person name="Desiro A."/>
            <person name="Gervers K.A."/>
            <person name="Hundley H."/>
            <person name="Kuo A."/>
            <person name="LaButti K."/>
            <person name="Lang B.F."/>
            <person name="Lipzen A."/>
            <person name="O'Donnell K."/>
            <person name="Pangilinan J."/>
            <person name="Reynolds N."/>
            <person name="Sandor L."/>
            <person name="Smith M.W."/>
            <person name="Tsang A."/>
            <person name="Grigoriev I.V."/>
            <person name="Stajich J.E."/>
            <person name="Spatafora J.W."/>
        </authorList>
    </citation>
    <scope>NUCLEOTIDE SEQUENCE</scope>
    <source>
        <strain evidence="2">RSA 2281</strain>
    </source>
</reference>
<feature type="compositionally biased region" description="Low complexity" evidence="1">
    <location>
        <begin position="11"/>
        <end position="22"/>
    </location>
</feature>
<evidence type="ECO:0000256" key="1">
    <source>
        <dbReference type="SAM" id="MobiDB-lite"/>
    </source>
</evidence>
<dbReference type="AlphaFoldDB" id="A0AAD5PGS8"/>
<keyword evidence="3" id="KW-1185">Reference proteome</keyword>
<feature type="region of interest" description="Disordered" evidence="1">
    <location>
        <begin position="1"/>
        <end position="25"/>
    </location>
</feature>
<dbReference type="Proteomes" id="UP001209540">
    <property type="component" value="Unassembled WGS sequence"/>
</dbReference>
<dbReference type="EMBL" id="JAIXMP010000007">
    <property type="protein sequence ID" value="KAI9270435.1"/>
    <property type="molecule type" value="Genomic_DNA"/>
</dbReference>